<evidence type="ECO:0000256" key="1">
    <source>
        <dbReference type="SAM" id="MobiDB-lite"/>
    </source>
</evidence>
<protein>
    <submittedName>
        <fullName evidence="4">Acyl-CoA thioesterase</fullName>
    </submittedName>
</protein>
<dbReference type="Gene3D" id="2.40.160.210">
    <property type="entry name" value="Acyl-CoA thioesterase, double hotdog domain"/>
    <property type="match status" value="1"/>
</dbReference>
<gene>
    <name evidence="4" type="ORF">FHR21_000465</name>
</gene>
<accession>A0A7W9B2N5</accession>
<dbReference type="InterPro" id="IPR042171">
    <property type="entry name" value="Acyl-CoA_hotdog"/>
</dbReference>
<sequence length="263" mass="28404">MAAPAPQVALRHIFERDGDLYAPTALATGPWDRRLQSGVVLNALIAHEIERTPSPVPMATGRLLLDILKPTLMAPVAARVTVLREGRRLQLLDVELVQDGAVTARASALRVRIGDSPATAAPRHALPPPGLPSLNGERSPMRHIVETRLESGGLEVVGPGVVWARIAGEVVRGIPVSPFVQLAMAADFGSGTSSYVDWREWSFANVDISLHLTRMPEGEWIRIAAETDGAGNGIAIVHARLADERGEIGHAHQTLFLDRRRKP</sequence>
<feature type="domain" description="Acyl-CoA thioesterase-like C-terminal" evidence="3">
    <location>
        <begin position="136"/>
        <end position="256"/>
    </location>
</feature>
<reference evidence="4 5" key="1">
    <citation type="submission" date="2020-08" db="EMBL/GenBank/DDBJ databases">
        <title>Genomic Encyclopedia of Type Strains, Phase IV (KMG-IV): sequencing the most valuable type-strain genomes for metagenomic binning, comparative biology and taxonomic classification.</title>
        <authorList>
            <person name="Goeker M."/>
        </authorList>
    </citation>
    <scope>NUCLEOTIDE SEQUENCE [LARGE SCALE GENOMIC DNA]</scope>
    <source>
        <strain evidence="4 5">DSM 27163</strain>
    </source>
</reference>
<feature type="domain" description="Acyl-CoA thioesterase-like N-terminal HotDog" evidence="2">
    <location>
        <begin position="29"/>
        <end position="110"/>
    </location>
</feature>
<dbReference type="SUPFAM" id="SSF54637">
    <property type="entry name" value="Thioesterase/thiol ester dehydrase-isomerase"/>
    <property type="match status" value="2"/>
</dbReference>
<evidence type="ECO:0000313" key="5">
    <source>
        <dbReference type="Proteomes" id="UP000537161"/>
    </source>
</evidence>
<dbReference type="Proteomes" id="UP000537161">
    <property type="component" value="Unassembled WGS sequence"/>
</dbReference>
<comment type="caution">
    <text evidence="4">The sequence shown here is derived from an EMBL/GenBank/DDBJ whole genome shotgun (WGS) entry which is preliminary data.</text>
</comment>
<dbReference type="EMBL" id="JACIJH010000001">
    <property type="protein sequence ID" value="MBB5705140.1"/>
    <property type="molecule type" value="Genomic_DNA"/>
</dbReference>
<proteinExistence type="predicted"/>
<dbReference type="InterPro" id="IPR049449">
    <property type="entry name" value="TesB_ACOT8-like_N"/>
</dbReference>
<feature type="region of interest" description="Disordered" evidence="1">
    <location>
        <begin position="119"/>
        <end position="138"/>
    </location>
</feature>
<dbReference type="InterPro" id="IPR029069">
    <property type="entry name" value="HotDog_dom_sf"/>
</dbReference>
<dbReference type="RefSeq" id="WP_184094903.1">
    <property type="nucleotide sequence ID" value="NZ_JACIJH010000001.1"/>
</dbReference>
<dbReference type="Pfam" id="PF13622">
    <property type="entry name" value="4HBT_3"/>
    <property type="match status" value="1"/>
</dbReference>
<dbReference type="InterPro" id="IPR049450">
    <property type="entry name" value="ACOT8-like_C"/>
</dbReference>
<evidence type="ECO:0000313" key="4">
    <source>
        <dbReference type="EMBL" id="MBB5705140.1"/>
    </source>
</evidence>
<evidence type="ECO:0000259" key="2">
    <source>
        <dbReference type="Pfam" id="PF13622"/>
    </source>
</evidence>
<organism evidence="4 5">
    <name type="scientific">Sphingopyxis panaciterrulae</name>
    <dbReference type="NCBI Taxonomy" id="462372"/>
    <lineage>
        <taxon>Bacteria</taxon>
        <taxon>Pseudomonadati</taxon>
        <taxon>Pseudomonadota</taxon>
        <taxon>Alphaproteobacteria</taxon>
        <taxon>Sphingomonadales</taxon>
        <taxon>Sphingomonadaceae</taxon>
        <taxon>Sphingopyxis</taxon>
    </lineage>
</organism>
<keyword evidence="5" id="KW-1185">Reference proteome</keyword>
<dbReference type="Pfam" id="PF20789">
    <property type="entry name" value="4HBT_3C"/>
    <property type="match status" value="1"/>
</dbReference>
<evidence type="ECO:0000259" key="3">
    <source>
        <dbReference type="Pfam" id="PF20789"/>
    </source>
</evidence>
<dbReference type="AlphaFoldDB" id="A0A7W9B2N5"/>
<name>A0A7W9B2N5_9SPHN</name>